<evidence type="ECO:0000256" key="5">
    <source>
        <dbReference type="ARBA" id="ARBA00022645"/>
    </source>
</evidence>
<dbReference type="GO" id="GO:0008360">
    <property type="term" value="P:regulation of cell shape"/>
    <property type="evidence" value="ECO:0007669"/>
    <property type="project" value="UniProtKB-KW"/>
</dbReference>
<dbReference type="AlphaFoldDB" id="R3TKY2"/>
<dbReference type="PANTHER" id="PTHR21581:SF11">
    <property type="entry name" value="D-ALANYL-D-ALANINE CARBOXYPEPTIDASE DACA"/>
    <property type="match status" value="1"/>
</dbReference>
<dbReference type="InterPro" id="IPR012907">
    <property type="entry name" value="Peptidase_S11_C"/>
</dbReference>
<evidence type="ECO:0000256" key="7">
    <source>
        <dbReference type="ARBA" id="ARBA00022729"/>
    </source>
</evidence>
<dbReference type="RefSeq" id="WP_010769091.1">
    <property type="nucleotide sequence ID" value="NZ_ASWE01000001.1"/>
</dbReference>
<dbReference type="InterPro" id="IPR015956">
    <property type="entry name" value="Peniciliin-bd_prot_C_sf"/>
</dbReference>
<dbReference type="SMART" id="SM00936">
    <property type="entry name" value="PBP5_C"/>
    <property type="match status" value="1"/>
</dbReference>
<dbReference type="SUPFAM" id="SSF56601">
    <property type="entry name" value="beta-lactamase/transpeptidase-like"/>
    <property type="match status" value="1"/>
</dbReference>
<dbReference type="Gene3D" id="2.60.410.10">
    <property type="entry name" value="D-Ala-D-Ala carboxypeptidase, C-terminal domain"/>
    <property type="match status" value="1"/>
</dbReference>
<evidence type="ECO:0000256" key="2">
    <source>
        <dbReference type="ARBA" id="ARBA00004752"/>
    </source>
</evidence>
<comment type="catalytic activity">
    <reaction evidence="12">
        <text>Preferential cleavage: (Ac)2-L-Lys-D-Ala-|-D-Ala. Also transpeptidation of peptidyl-alanyl moieties that are N-acyl substituents of D-alanine.</text>
        <dbReference type="EC" id="3.4.16.4"/>
    </reaction>
</comment>
<dbReference type="InterPro" id="IPR018044">
    <property type="entry name" value="Peptidase_S11"/>
</dbReference>
<dbReference type="Pfam" id="PF07943">
    <property type="entry name" value="PBP5_C"/>
    <property type="match status" value="1"/>
</dbReference>
<comment type="pathway">
    <text evidence="2">Cell wall biogenesis; peptidoglycan biosynthesis.</text>
</comment>
<dbReference type="Gene3D" id="3.40.710.10">
    <property type="entry name" value="DD-peptidase/beta-lactamase superfamily"/>
    <property type="match status" value="1"/>
</dbReference>
<dbReference type="InterPro" id="IPR037167">
    <property type="entry name" value="Peptidase_S11_C_sf"/>
</dbReference>
<feature type="active site" description="Proton acceptor" evidence="13">
    <location>
        <position position="72"/>
    </location>
</feature>
<reference evidence="18 19" key="1">
    <citation type="submission" date="2013-02" db="EMBL/GenBank/DDBJ databases">
        <title>The Genome Sequence of Enterococcus phoeniculicola BAA-412.</title>
        <authorList>
            <consortium name="The Broad Institute Genome Sequencing Platform"/>
            <consortium name="The Broad Institute Genome Sequencing Center for Infectious Disease"/>
            <person name="Earl A.M."/>
            <person name="Gilmore M.S."/>
            <person name="Lebreton F."/>
            <person name="Walker B."/>
            <person name="Young S.K."/>
            <person name="Zeng Q."/>
            <person name="Gargeya S."/>
            <person name="Fitzgerald M."/>
            <person name="Haas B."/>
            <person name="Abouelleil A."/>
            <person name="Alvarado L."/>
            <person name="Arachchi H.M."/>
            <person name="Berlin A.M."/>
            <person name="Chapman S.B."/>
            <person name="Dewar J."/>
            <person name="Goldberg J."/>
            <person name="Griggs A."/>
            <person name="Gujja S."/>
            <person name="Hansen M."/>
            <person name="Howarth C."/>
            <person name="Imamovic A."/>
            <person name="Larimer J."/>
            <person name="McCowan C."/>
            <person name="Murphy C."/>
            <person name="Neiman D."/>
            <person name="Pearson M."/>
            <person name="Priest M."/>
            <person name="Roberts A."/>
            <person name="Saif S."/>
            <person name="Shea T."/>
            <person name="Sisk P."/>
            <person name="Sykes S."/>
            <person name="Wortman J."/>
            <person name="Nusbaum C."/>
            <person name="Birren B."/>
        </authorList>
    </citation>
    <scope>NUCLEOTIDE SEQUENCE [LARGE SCALE GENOMIC DNA]</scope>
    <source>
        <strain evidence="18 19">ATCC BAA-412</strain>
    </source>
</reference>
<evidence type="ECO:0000256" key="16">
    <source>
        <dbReference type="SAM" id="SignalP"/>
    </source>
</evidence>
<evidence type="ECO:0000256" key="3">
    <source>
        <dbReference type="ARBA" id="ARBA00007164"/>
    </source>
</evidence>
<dbReference type="UniPathway" id="UPA00219"/>
<evidence type="ECO:0000313" key="18">
    <source>
        <dbReference type="EMBL" id="EOL42099.1"/>
    </source>
</evidence>
<dbReference type="PANTHER" id="PTHR21581">
    <property type="entry name" value="D-ALANYL-D-ALANINE CARBOXYPEPTIDASE"/>
    <property type="match status" value="1"/>
</dbReference>
<proteinExistence type="inferred from homology"/>
<keyword evidence="19" id="KW-1185">Reference proteome</keyword>
<feature type="active site" description="Acyl-ester intermediate" evidence="13">
    <location>
        <position position="69"/>
    </location>
</feature>
<dbReference type="HOGENOM" id="CLU_027070_8_2_9"/>
<evidence type="ECO:0000256" key="9">
    <source>
        <dbReference type="ARBA" id="ARBA00022960"/>
    </source>
</evidence>
<comment type="similarity">
    <text evidence="3 15">Belongs to the peptidase S11 family.</text>
</comment>
<dbReference type="GO" id="GO:0006508">
    <property type="term" value="P:proteolysis"/>
    <property type="evidence" value="ECO:0007669"/>
    <property type="project" value="UniProtKB-KW"/>
</dbReference>
<keyword evidence="11" id="KW-0961">Cell wall biogenesis/degradation</keyword>
<dbReference type="GO" id="GO:0009002">
    <property type="term" value="F:serine-type D-Ala-D-Ala carboxypeptidase activity"/>
    <property type="evidence" value="ECO:0007669"/>
    <property type="project" value="UniProtKB-EC"/>
</dbReference>
<comment type="caution">
    <text evidence="18">The sequence shown here is derived from an EMBL/GenBank/DDBJ whole genome shotgun (WGS) entry which is preliminary data.</text>
</comment>
<evidence type="ECO:0000256" key="11">
    <source>
        <dbReference type="ARBA" id="ARBA00023316"/>
    </source>
</evidence>
<dbReference type="PRINTS" id="PR00725">
    <property type="entry name" value="DADACBPTASE1"/>
</dbReference>
<sequence>MSQKKRTLILLFTSILLSFLPLFTAVSAFAEEAASENFSIDAKAAFSVDAETGKILYSQDGDTPMGIASVTKIISLYIVLEQVKQGKLSWEDTVPISEYAANLSVAPDLSNVPLHQESTYTVKELFDAGLIQSANAAIVALAEKIAGSEPKFVDLMRKQLEDWGIKDAKVVNSSGLNNEYLGNNIYEGSSSTDENELSAKDVAIVARHLILDFPEVLEVSKTASKMFGENTPSPVEMVNWNWMLPGFINAKEGVDGLKTGTTDFAGACFVGTMIKDGRRIITVVLNVNGHEQNPSVRFDETSKLMDYSYDNWSQKEIGKAGAAIPDLPSVSVKDGKEETVNISLADPVKLWVRKDMDTSQLTITPVLDEKIVTDNEVQAPVTKGDVIGKAELSLAQDTLGYLDASVKHETDIKINSTVEKANFFELAWRSVSGFFSNLF</sequence>
<keyword evidence="5 18" id="KW-0121">Carboxypeptidase</keyword>
<evidence type="ECO:0000256" key="8">
    <source>
        <dbReference type="ARBA" id="ARBA00022801"/>
    </source>
</evidence>
<organism evidence="18 19">
    <name type="scientific">Enterococcus phoeniculicola ATCC BAA-412</name>
    <dbReference type="NCBI Taxonomy" id="1158610"/>
    <lineage>
        <taxon>Bacteria</taxon>
        <taxon>Bacillati</taxon>
        <taxon>Bacillota</taxon>
        <taxon>Bacilli</taxon>
        <taxon>Lactobacillales</taxon>
        <taxon>Enterococcaceae</taxon>
        <taxon>Enterococcus</taxon>
    </lineage>
</organism>
<evidence type="ECO:0000259" key="17">
    <source>
        <dbReference type="SMART" id="SM00936"/>
    </source>
</evidence>
<protein>
    <recommendedName>
        <fullName evidence="4">serine-type D-Ala-D-Ala carboxypeptidase</fullName>
        <ecNumber evidence="4">3.4.16.4</ecNumber>
    </recommendedName>
</protein>
<evidence type="ECO:0000256" key="13">
    <source>
        <dbReference type="PIRSR" id="PIRSR618044-1"/>
    </source>
</evidence>
<dbReference type="STRING" id="154621.RV11_GL003407"/>
<dbReference type="Pfam" id="PF00768">
    <property type="entry name" value="Peptidase_S11"/>
    <property type="match status" value="1"/>
</dbReference>
<evidence type="ECO:0000313" key="19">
    <source>
        <dbReference type="Proteomes" id="UP000013785"/>
    </source>
</evidence>
<evidence type="ECO:0000256" key="10">
    <source>
        <dbReference type="ARBA" id="ARBA00022984"/>
    </source>
</evidence>
<dbReference type="GO" id="GO:0009252">
    <property type="term" value="P:peptidoglycan biosynthetic process"/>
    <property type="evidence" value="ECO:0007669"/>
    <property type="project" value="UniProtKB-UniPathway"/>
</dbReference>
<feature type="domain" description="Peptidase S11 D-Ala-D-Ala carboxypeptidase A C-terminal" evidence="17">
    <location>
        <begin position="312"/>
        <end position="420"/>
    </location>
</feature>
<keyword evidence="7 16" id="KW-0732">Signal</keyword>
<keyword evidence="9" id="KW-0133">Cell shape</keyword>
<feature type="active site" evidence="13">
    <location>
        <position position="133"/>
    </location>
</feature>
<dbReference type="InterPro" id="IPR012338">
    <property type="entry name" value="Beta-lactam/transpept-like"/>
</dbReference>
<gene>
    <name evidence="18" type="ORF">UC3_02447</name>
</gene>
<feature type="signal peptide" evidence="16">
    <location>
        <begin position="1"/>
        <end position="30"/>
    </location>
</feature>
<feature type="chain" id="PRO_5004362107" description="serine-type D-Ala-D-Ala carboxypeptidase" evidence="16">
    <location>
        <begin position="31"/>
        <end position="439"/>
    </location>
</feature>
<accession>R3TKY2</accession>
<evidence type="ECO:0000256" key="15">
    <source>
        <dbReference type="RuleBase" id="RU004016"/>
    </source>
</evidence>
<keyword evidence="8" id="KW-0378">Hydrolase</keyword>
<dbReference type="Proteomes" id="UP000013785">
    <property type="component" value="Unassembled WGS sequence"/>
</dbReference>
<keyword evidence="10" id="KW-0573">Peptidoglycan synthesis</keyword>
<feature type="binding site" evidence="14">
    <location>
        <position position="258"/>
    </location>
    <ligand>
        <name>substrate</name>
    </ligand>
</feature>
<dbReference type="EMBL" id="AJAT01000017">
    <property type="protein sequence ID" value="EOL42099.1"/>
    <property type="molecule type" value="Genomic_DNA"/>
</dbReference>
<comment type="function">
    <text evidence="1">Removes C-terminal D-alanyl residues from sugar-peptide cell wall precursors.</text>
</comment>
<dbReference type="PATRIC" id="fig|1158610.3.peg.2426"/>
<name>R3TKY2_9ENTE</name>
<dbReference type="eggNOG" id="COG1686">
    <property type="taxonomic scope" value="Bacteria"/>
</dbReference>
<evidence type="ECO:0000256" key="6">
    <source>
        <dbReference type="ARBA" id="ARBA00022670"/>
    </source>
</evidence>
<dbReference type="GO" id="GO:0071555">
    <property type="term" value="P:cell wall organization"/>
    <property type="evidence" value="ECO:0007669"/>
    <property type="project" value="UniProtKB-KW"/>
</dbReference>
<evidence type="ECO:0000256" key="1">
    <source>
        <dbReference type="ARBA" id="ARBA00003217"/>
    </source>
</evidence>
<dbReference type="OrthoDB" id="9791132at2"/>
<keyword evidence="6" id="KW-0645">Protease</keyword>
<evidence type="ECO:0000256" key="4">
    <source>
        <dbReference type="ARBA" id="ARBA00012448"/>
    </source>
</evidence>
<dbReference type="EC" id="3.4.16.4" evidence="4"/>
<evidence type="ECO:0000256" key="12">
    <source>
        <dbReference type="ARBA" id="ARBA00034000"/>
    </source>
</evidence>
<evidence type="ECO:0000256" key="14">
    <source>
        <dbReference type="PIRSR" id="PIRSR618044-2"/>
    </source>
</evidence>
<dbReference type="SUPFAM" id="SSF69189">
    <property type="entry name" value="Penicillin-binding protein associated domain"/>
    <property type="match status" value="1"/>
</dbReference>
<dbReference type="InterPro" id="IPR001967">
    <property type="entry name" value="Peptidase_S11_N"/>
</dbReference>